<reference evidence="1 2" key="1">
    <citation type="submission" date="2023-07" db="EMBL/GenBank/DDBJ databases">
        <title>Novel Shewanella species isolated from Baltic Sea sediments.</title>
        <authorList>
            <person name="Martin-Rodriguez A.J."/>
        </authorList>
    </citation>
    <scope>NUCLEOTIDE SEQUENCE [LARGE SCALE GENOMIC DNA]</scope>
    <source>
        <strain evidence="1 2">SP2S1-2</strain>
    </source>
</reference>
<gene>
    <name evidence="1" type="ORF">Q4Q50_09190</name>
</gene>
<evidence type="ECO:0000313" key="1">
    <source>
        <dbReference type="EMBL" id="MDT3280459.1"/>
    </source>
</evidence>
<dbReference type="Proteomes" id="UP001249505">
    <property type="component" value="Unassembled WGS sequence"/>
</dbReference>
<name>A0ABU3FYM9_9GAMM</name>
<keyword evidence="2" id="KW-1185">Reference proteome</keyword>
<evidence type="ECO:0000313" key="2">
    <source>
        <dbReference type="Proteomes" id="UP001249505"/>
    </source>
</evidence>
<accession>A0ABU3FYM9</accession>
<proteinExistence type="predicted"/>
<organism evidence="1 2">
    <name type="scientific">Shewanella scandinavica</name>
    <dbReference type="NCBI Taxonomy" id="3063538"/>
    <lineage>
        <taxon>Bacteria</taxon>
        <taxon>Pseudomonadati</taxon>
        <taxon>Pseudomonadota</taxon>
        <taxon>Gammaproteobacteria</taxon>
        <taxon>Alteromonadales</taxon>
        <taxon>Shewanellaceae</taxon>
        <taxon>Shewanella</taxon>
    </lineage>
</organism>
<protein>
    <submittedName>
        <fullName evidence="1">Uncharacterized protein</fullName>
    </submittedName>
</protein>
<comment type="caution">
    <text evidence="1">The sequence shown here is derived from an EMBL/GenBank/DDBJ whole genome shotgun (WGS) entry which is preliminary data.</text>
</comment>
<dbReference type="RefSeq" id="WP_311899117.1">
    <property type="nucleotide sequence ID" value="NZ_JAUOES010000008.1"/>
</dbReference>
<dbReference type="EMBL" id="JAUOES010000008">
    <property type="protein sequence ID" value="MDT3280459.1"/>
    <property type="molecule type" value="Genomic_DNA"/>
</dbReference>
<sequence>MLTYCVIRLIFVLNRPNLYLFIALILINLTACTEDAKQVTHKSSSDPSLCQFSAGDCVKQVDDIKLAISLSPANAPSEKPLTLRLLASTPIKNVQIRLEGRDMFMGVIPINVKQTDEMTYIGQMVYGSCSSGYMVWRGFVSFEANGETKATVFDFLADDNG</sequence>